<dbReference type="AlphaFoldDB" id="A0A2A5WFE7"/>
<dbReference type="Proteomes" id="UP000219329">
    <property type="component" value="Unassembled WGS sequence"/>
</dbReference>
<accession>A0A2A5WFE7</accession>
<gene>
    <name evidence="2" type="ORF">CNF02_02885</name>
</gene>
<dbReference type="Gene3D" id="3.40.50.11550">
    <property type="match status" value="1"/>
</dbReference>
<dbReference type="InterPro" id="IPR007314">
    <property type="entry name" value="Cofac_haem-bd_dom"/>
</dbReference>
<dbReference type="SUPFAM" id="SSF159501">
    <property type="entry name" value="EreA/ChaN-like"/>
    <property type="match status" value="1"/>
</dbReference>
<proteinExistence type="predicted"/>
<dbReference type="EMBL" id="NTJZ01000002">
    <property type="protein sequence ID" value="PDH34988.1"/>
    <property type="molecule type" value="Genomic_DNA"/>
</dbReference>
<feature type="domain" description="Haem-binding uptake Tiki superfamily ChaN" evidence="1">
    <location>
        <begin position="73"/>
        <end position="262"/>
    </location>
</feature>
<protein>
    <recommendedName>
        <fullName evidence="1">Haem-binding uptake Tiki superfamily ChaN domain-containing protein</fullName>
    </recommendedName>
</protein>
<reference evidence="2 3" key="1">
    <citation type="submission" date="2017-08" db="EMBL/GenBank/DDBJ databases">
        <title>Fine stratification of microbial communities through a metagenomic profile of the photic zone.</title>
        <authorList>
            <person name="Haro-Moreno J.M."/>
            <person name="Lopez-Perez M."/>
            <person name="De La Torre J."/>
            <person name="Picazo A."/>
            <person name="Camacho A."/>
            <person name="Rodriguez-Valera F."/>
        </authorList>
    </citation>
    <scope>NUCLEOTIDE SEQUENCE [LARGE SCALE GENOMIC DNA]</scope>
    <source>
        <strain evidence="2">MED-G28</strain>
    </source>
</reference>
<organism evidence="2 3">
    <name type="scientific">OM182 bacterium MED-G28</name>
    <dbReference type="NCBI Taxonomy" id="1986256"/>
    <lineage>
        <taxon>Bacteria</taxon>
        <taxon>Pseudomonadati</taxon>
        <taxon>Pseudomonadota</taxon>
        <taxon>Gammaproteobacteria</taxon>
        <taxon>OMG group</taxon>
        <taxon>OM182 clade</taxon>
    </lineage>
</organism>
<comment type="caution">
    <text evidence="2">The sequence shown here is derived from an EMBL/GenBank/DDBJ whole genome shotgun (WGS) entry which is preliminary data.</text>
</comment>
<dbReference type="Pfam" id="PF04187">
    <property type="entry name" value="Cofac_haem_bdg"/>
    <property type="match status" value="1"/>
</dbReference>
<dbReference type="InterPro" id="IPR016773">
    <property type="entry name" value="Fe3_uptake_reg_CjrA_prd"/>
</dbReference>
<dbReference type="PIRSF" id="PIRSF020419">
    <property type="entry name" value="Fe_uptake_reg_CjrA_prd"/>
    <property type="match status" value="1"/>
</dbReference>
<evidence type="ECO:0000259" key="1">
    <source>
        <dbReference type="Pfam" id="PF04187"/>
    </source>
</evidence>
<name>A0A2A5WFE7_9GAMM</name>
<dbReference type="Gene3D" id="1.10.8.760">
    <property type="entry name" value="Haem-binding uptake, Tiki superfamily, ChaN, domain 2"/>
    <property type="match status" value="1"/>
</dbReference>
<evidence type="ECO:0000313" key="3">
    <source>
        <dbReference type="Proteomes" id="UP000219329"/>
    </source>
</evidence>
<sequence length="323" mass="36378">MKSMINGSKWVVQIKIVLCGLFFILSTNTSAQLSNSLEWESKLYTDHSLVGKIWNSATGSYVSIMQISELSLSAKYLILGEKHDNPDHHALQLNFIEFLINNDALSQLTLEMMDSESLSALQQIQSANLESLDDIKNYLNWDDKGWDWNFYGPIVQAAYTAEVPLAAGNISSERMNEVYSQSSLAAEFDILNAATMDQLLVDIDESHCGLLPESQFPAMARVQQARDYSMAQNMAAPDDREIAVLVAGNYHARQDLGVPNYLLAKHNNLSRDDIVSIAFMEVQPNEENPESYLQRYSDVVAYDYVWFTPVISEEDYCASLRSQ</sequence>
<evidence type="ECO:0000313" key="2">
    <source>
        <dbReference type="EMBL" id="PDH34988.1"/>
    </source>
</evidence>
<dbReference type="CDD" id="cd14727">
    <property type="entry name" value="ChanN-like"/>
    <property type="match status" value="1"/>
</dbReference>